<dbReference type="AlphaFoldDB" id="A0A379GHD8"/>
<dbReference type="Proteomes" id="UP000254191">
    <property type="component" value="Unassembled WGS sequence"/>
</dbReference>
<proteinExistence type="predicted"/>
<organism evidence="6 7">
    <name type="scientific">Proteus mirabilis</name>
    <dbReference type="NCBI Taxonomy" id="584"/>
    <lineage>
        <taxon>Bacteria</taxon>
        <taxon>Pseudomonadati</taxon>
        <taxon>Pseudomonadota</taxon>
        <taxon>Gammaproteobacteria</taxon>
        <taxon>Enterobacterales</taxon>
        <taxon>Morganellaceae</taxon>
        <taxon>Proteus</taxon>
    </lineage>
</organism>
<dbReference type="EMBL" id="UGTS01000006">
    <property type="protein sequence ID" value="SUC40370.1"/>
    <property type="molecule type" value="Genomic_DNA"/>
</dbReference>
<keyword evidence="4" id="KW-0408">Iron</keyword>
<keyword evidence="5" id="KW-0411">Iron-sulfur</keyword>
<keyword evidence="3" id="KW-0560">Oxidoreductase</keyword>
<dbReference type="GO" id="GO:0051536">
    <property type="term" value="F:iron-sulfur cluster binding"/>
    <property type="evidence" value="ECO:0007669"/>
    <property type="project" value="UniProtKB-KW"/>
</dbReference>
<dbReference type="InterPro" id="IPR052034">
    <property type="entry name" value="NasD-like"/>
</dbReference>
<evidence type="ECO:0000256" key="3">
    <source>
        <dbReference type="ARBA" id="ARBA00023002"/>
    </source>
</evidence>
<protein>
    <submittedName>
        <fullName evidence="6">Nitrite reductase [NAD(P)H] large subunit</fullName>
    </submittedName>
</protein>
<name>A0A379GHD8_PROMI</name>
<dbReference type="PANTHER" id="PTHR43809">
    <property type="entry name" value="NITRITE REDUCTASE (NADH) LARGE SUBUNIT"/>
    <property type="match status" value="1"/>
</dbReference>
<keyword evidence="1" id="KW-0349">Heme</keyword>
<dbReference type="InterPro" id="IPR036136">
    <property type="entry name" value="Nit/Sulf_reduc_fer-like_dom_sf"/>
</dbReference>
<dbReference type="GO" id="GO:0046872">
    <property type="term" value="F:metal ion binding"/>
    <property type="evidence" value="ECO:0007669"/>
    <property type="project" value="UniProtKB-KW"/>
</dbReference>
<sequence length="107" mass="12073">MAVKFVNRPSALCWLSCWNDYILRDDLVALQDTNDNFLANLQKDGTYSIIPRSPGGEITPAGIIAIGTNCTRIQFIHQNHRLSTYGDVWCTEADLPAIWQKLNCRGF</sequence>
<evidence type="ECO:0000256" key="1">
    <source>
        <dbReference type="ARBA" id="ARBA00022617"/>
    </source>
</evidence>
<evidence type="ECO:0000256" key="4">
    <source>
        <dbReference type="ARBA" id="ARBA00023004"/>
    </source>
</evidence>
<accession>A0A379GHD8</accession>
<dbReference type="GO" id="GO:0016491">
    <property type="term" value="F:oxidoreductase activity"/>
    <property type="evidence" value="ECO:0007669"/>
    <property type="project" value="UniProtKB-KW"/>
</dbReference>
<gene>
    <name evidence="6" type="primary">nirB_4</name>
    <name evidence="6" type="ORF">NCTC11938_04666</name>
</gene>
<evidence type="ECO:0000313" key="6">
    <source>
        <dbReference type="EMBL" id="SUC40370.1"/>
    </source>
</evidence>
<dbReference type="PANTHER" id="PTHR43809:SF1">
    <property type="entry name" value="NITRITE REDUCTASE (NADH) LARGE SUBUNIT"/>
    <property type="match status" value="1"/>
</dbReference>
<evidence type="ECO:0000256" key="5">
    <source>
        <dbReference type="ARBA" id="ARBA00023014"/>
    </source>
</evidence>
<evidence type="ECO:0000256" key="2">
    <source>
        <dbReference type="ARBA" id="ARBA00022723"/>
    </source>
</evidence>
<keyword evidence="2" id="KW-0479">Metal-binding</keyword>
<dbReference type="SUPFAM" id="SSF55124">
    <property type="entry name" value="Nitrite/Sulfite reductase N-terminal domain-like"/>
    <property type="match status" value="1"/>
</dbReference>
<evidence type="ECO:0000313" key="7">
    <source>
        <dbReference type="Proteomes" id="UP000254191"/>
    </source>
</evidence>
<reference evidence="6 7" key="1">
    <citation type="submission" date="2018-06" db="EMBL/GenBank/DDBJ databases">
        <authorList>
            <consortium name="Pathogen Informatics"/>
            <person name="Doyle S."/>
        </authorList>
    </citation>
    <scope>NUCLEOTIDE SEQUENCE [LARGE SCALE GENOMIC DNA]</scope>
    <source>
        <strain evidence="6 7">NCTC11938</strain>
    </source>
</reference>